<organism evidence="1 2">
    <name type="scientific">Lacipirellula parvula</name>
    <dbReference type="NCBI Taxonomy" id="2650471"/>
    <lineage>
        <taxon>Bacteria</taxon>
        <taxon>Pseudomonadati</taxon>
        <taxon>Planctomycetota</taxon>
        <taxon>Planctomycetia</taxon>
        <taxon>Pirellulales</taxon>
        <taxon>Lacipirellulaceae</taxon>
        <taxon>Lacipirellula</taxon>
    </lineage>
</organism>
<dbReference type="GO" id="GO:0000272">
    <property type="term" value="P:polysaccharide catabolic process"/>
    <property type="evidence" value="ECO:0007669"/>
    <property type="project" value="InterPro"/>
</dbReference>
<dbReference type="PANTHER" id="PTHR11319:SF35">
    <property type="entry name" value="OUTER MEMBRANE PROTEIN PMPC-RELATED"/>
    <property type="match status" value="1"/>
</dbReference>
<reference evidence="2" key="1">
    <citation type="submission" date="2019-10" db="EMBL/GenBank/DDBJ databases">
        <title>Lacipirellula parvula gen. nov., sp. nov., representing a lineage of planctomycetes widespread in freshwater anoxic habitats, and description of the family Lacipirellulaceae.</title>
        <authorList>
            <person name="Dedysh S.N."/>
            <person name="Kulichevskaya I.S."/>
            <person name="Beletsky A.V."/>
            <person name="Rakitin A.L."/>
            <person name="Mardanov A.V."/>
            <person name="Ivanova A.A."/>
            <person name="Saltykova V.X."/>
            <person name="Rijpstra W.I.C."/>
            <person name="Sinninghe Damste J.S."/>
            <person name="Ravin N.V."/>
        </authorList>
    </citation>
    <scope>NUCLEOTIDE SEQUENCE [LARGE SCALE GENOMIC DNA]</scope>
    <source>
        <strain evidence="2">PX69</strain>
    </source>
</reference>
<keyword evidence="2" id="KW-1185">Reference proteome</keyword>
<dbReference type="InterPro" id="IPR036439">
    <property type="entry name" value="Dockerin_dom_sf"/>
</dbReference>
<dbReference type="InterPro" id="IPR011050">
    <property type="entry name" value="Pectin_lyase_fold/virulence"/>
</dbReference>
<dbReference type="SUPFAM" id="SSF51126">
    <property type="entry name" value="Pectin lyase-like"/>
    <property type="match status" value="3"/>
</dbReference>
<proteinExistence type="predicted"/>
<dbReference type="InterPro" id="IPR059226">
    <property type="entry name" value="Choice_anch_Q_dom"/>
</dbReference>
<name>A0A5K7XFY0_9BACT</name>
<dbReference type="Proteomes" id="UP000326837">
    <property type="component" value="Chromosome"/>
</dbReference>
<dbReference type="KEGG" id="lpav:PLANPX_2755"/>
<dbReference type="SMART" id="SM00710">
    <property type="entry name" value="PbH1"/>
    <property type="match status" value="7"/>
</dbReference>
<dbReference type="RefSeq" id="WP_152098984.1">
    <property type="nucleotide sequence ID" value="NZ_AP021861.1"/>
</dbReference>
<dbReference type="AlphaFoldDB" id="A0A5K7XFY0"/>
<evidence type="ECO:0000313" key="1">
    <source>
        <dbReference type="EMBL" id="BBO33143.1"/>
    </source>
</evidence>
<dbReference type="Gene3D" id="1.10.1330.10">
    <property type="entry name" value="Dockerin domain"/>
    <property type="match status" value="1"/>
</dbReference>
<dbReference type="InterPro" id="IPR018247">
    <property type="entry name" value="EF_Hand_1_Ca_BS"/>
</dbReference>
<dbReference type="PROSITE" id="PS00018">
    <property type="entry name" value="EF_HAND_1"/>
    <property type="match status" value="1"/>
</dbReference>
<gene>
    <name evidence="1" type="ORF">PLANPX_2755</name>
</gene>
<evidence type="ECO:0000313" key="2">
    <source>
        <dbReference type="Proteomes" id="UP000326837"/>
    </source>
</evidence>
<dbReference type="InterPro" id="IPR006626">
    <property type="entry name" value="PbH1"/>
</dbReference>
<sequence>MSRRSRGQWFSAVSFLGQGNTKRNRTVRPETRPLRMETLEDRRVLAAVVVGVGNNVVNGDTSSIAALIASPGADGISLHEAILAANATSGANSISFAPGVAGTTISIAGGLPTLTGNLALQGPITLEGNLFTRGLAIDAGANVSITGFTMRSCYANVNGGGVYNAGNLTLTSCTFRANNAGDSGGAIYNAAGATLTATFLTAQDNFAGMFGAGIFNAGTLNVSSSHRGYDPTFLYSTGPTANGFIANVSEGYGGAIFNAGSGNATFTDVSMLFNSASANGGGIFNEGVMTVNGIVGPTELPVAPGYNFPQKFAFDVLAYNNAMEGAGAYNTGTLTMIGCSIKNNSSLPPGVGGGVTNAGSLTLIDCTVTGSTPDSIVNYNVLSVVNSTFSANSGQAISNGGTATITSSTIAGNGIGINNGGTLALNNSVLASNSSGNIVGGGGLSGSNNFVSDGSGAGLTGTLTGDAMLGPLTIANGGATATMRPLVGSPLLNVGNNSLVPGGVTTDQRGAKRIKNGTVDIGAVEVGAETIEVTTVIDEDNGTISAAQGTGTSLREAIGYASGYLPIDGATITFAANVVGAIELGVKQLPDITGNLIIVGPGANALAIDGHNVGPTPNGYGGIVSIYSEMADGDYSGVAISGLTFRNGFAAESGGAIAGSRKLTLTSCNFVGNSAGYRGGAIVGGIGIMTLVDCLFLGNSTRTGTSYVEGGGAIEYGGVLNVTHSTFSGNTTGAYGGAIRSLGTATITDSSFTGNSAFGGGAIYNYKYGLENKPGWGVALIINSTLSGNSASYGGALASEFQAGWGVYSTATVVNSTVDGNLAAVRGGAIYNAGDLTITSSTLFGNSADAGAGGIDNGTPFNTGGTNGRGTVTLNNSIIDSAAGADVAIGADFIGAFAGSYNLISDGAGGLANTITGDALLGPLKNNGGLTRTRAPLAGSAAINGGNPASIPGAAGLPLVDQRGAGYARLLGSRIDLGAVEVASGDFNYDGRVDGADFLAWQRQFGSAAAPSGSGADGNGSGSVDGADLNVWRGQFGQPSGGSAVVAATPASVMQVTVAAPAPAAISGDERDQFEDGLAEEQPAAAVFAPLAGLATSSGVTRRDAAFAALTKQADAIEASAGFVNRRLRYEERGASDSPAELESCFAALDEEEAAGATVDEFAGAMVGAW</sequence>
<dbReference type="NCBIfam" id="NF041518">
    <property type="entry name" value="choice_anch_Q"/>
    <property type="match status" value="2"/>
</dbReference>
<accession>A0A5K7XFY0</accession>
<protein>
    <submittedName>
        <fullName evidence="1">Uncharacterized protein</fullName>
    </submittedName>
</protein>
<dbReference type="EMBL" id="AP021861">
    <property type="protein sequence ID" value="BBO33143.1"/>
    <property type="molecule type" value="Genomic_DNA"/>
</dbReference>
<dbReference type="PANTHER" id="PTHR11319">
    <property type="entry name" value="G PROTEIN-COUPLED RECEPTOR-RELATED"/>
    <property type="match status" value="1"/>
</dbReference>